<keyword evidence="1" id="KW-0479">Metal-binding</keyword>
<dbReference type="InterPro" id="IPR001965">
    <property type="entry name" value="Znf_PHD"/>
</dbReference>
<dbReference type="InterPro" id="IPR019786">
    <property type="entry name" value="Zinc_finger_PHD-type_CS"/>
</dbReference>
<evidence type="ECO:0000256" key="1">
    <source>
        <dbReference type="ARBA" id="ARBA00022723"/>
    </source>
</evidence>
<feature type="compositionally biased region" description="Low complexity" evidence="5">
    <location>
        <begin position="377"/>
        <end position="398"/>
    </location>
</feature>
<dbReference type="Gene3D" id="3.30.40.10">
    <property type="entry name" value="Zinc/RING finger domain, C3HC4 (zinc finger)"/>
    <property type="match status" value="1"/>
</dbReference>
<dbReference type="STRING" id="407821.A0A087UH55"/>
<keyword evidence="2 4" id="KW-0863">Zinc-finger</keyword>
<feature type="non-terminal residue" evidence="7">
    <location>
        <position position="527"/>
    </location>
</feature>
<dbReference type="InterPro" id="IPR038028">
    <property type="entry name" value="BPTF"/>
</dbReference>
<protein>
    <submittedName>
        <fullName evidence="7">Nucleosome-remodeling factor subunit NURF301</fullName>
    </submittedName>
</protein>
<evidence type="ECO:0000313" key="7">
    <source>
        <dbReference type="EMBL" id="KFM76694.1"/>
    </source>
</evidence>
<dbReference type="PROSITE" id="PS01359">
    <property type="entry name" value="ZF_PHD_1"/>
    <property type="match status" value="1"/>
</dbReference>
<reference evidence="7 8" key="1">
    <citation type="submission" date="2013-11" db="EMBL/GenBank/DDBJ databases">
        <title>Genome sequencing of Stegodyphus mimosarum.</title>
        <authorList>
            <person name="Bechsgaard J."/>
        </authorList>
    </citation>
    <scope>NUCLEOTIDE SEQUENCE [LARGE SCALE GENOMIC DNA]</scope>
</reference>
<dbReference type="OMA" id="MSITKPA"/>
<evidence type="ECO:0000256" key="4">
    <source>
        <dbReference type="PROSITE-ProRule" id="PRU00146"/>
    </source>
</evidence>
<dbReference type="AlphaFoldDB" id="A0A087UH55"/>
<keyword evidence="3" id="KW-0862">Zinc</keyword>
<dbReference type="InterPro" id="IPR013083">
    <property type="entry name" value="Znf_RING/FYVE/PHD"/>
</dbReference>
<dbReference type="PROSITE" id="PS50016">
    <property type="entry name" value="ZF_PHD_2"/>
    <property type="match status" value="1"/>
</dbReference>
<evidence type="ECO:0000256" key="3">
    <source>
        <dbReference type="ARBA" id="ARBA00022833"/>
    </source>
</evidence>
<organism evidence="7 8">
    <name type="scientific">Stegodyphus mimosarum</name>
    <name type="common">African social velvet spider</name>
    <dbReference type="NCBI Taxonomy" id="407821"/>
    <lineage>
        <taxon>Eukaryota</taxon>
        <taxon>Metazoa</taxon>
        <taxon>Ecdysozoa</taxon>
        <taxon>Arthropoda</taxon>
        <taxon>Chelicerata</taxon>
        <taxon>Arachnida</taxon>
        <taxon>Araneae</taxon>
        <taxon>Araneomorphae</taxon>
        <taxon>Entelegynae</taxon>
        <taxon>Eresoidea</taxon>
        <taxon>Eresidae</taxon>
        <taxon>Stegodyphus</taxon>
    </lineage>
</organism>
<feature type="region of interest" description="Disordered" evidence="5">
    <location>
        <begin position="377"/>
        <end position="447"/>
    </location>
</feature>
<evidence type="ECO:0000256" key="5">
    <source>
        <dbReference type="SAM" id="MobiDB-lite"/>
    </source>
</evidence>
<dbReference type="GO" id="GO:0006357">
    <property type="term" value="P:regulation of transcription by RNA polymerase II"/>
    <property type="evidence" value="ECO:0007669"/>
    <property type="project" value="InterPro"/>
</dbReference>
<dbReference type="SUPFAM" id="SSF57903">
    <property type="entry name" value="FYVE/PHD zinc finger"/>
    <property type="match status" value="1"/>
</dbReference>
<dbReference type="Pfam" id="PF00628">
    <property type="entry name" value="PHD"/>
    <property type="match status" value="1"/>
</dbReference>
<evidence type="ECO:0000256" key="2">
    <source>
        <dbReference type="ARBA" id="ARBA00022771"/>
    </source>
</evidence>
<feature type="compositionally biased region" description="Basic and acidic residues" evidence="5">
    <location>
        <begin position="399"/>
        <end position="411"/>
    </location>
</feature>
<feature type="compositionally biased region" description="Polar residues" evidence="5">
    <location>
        <begin position="421"/>
        <end position="433"/>
    </location>
</feature>
<dbReference type="Proteomes" id="UP000054359">
    <property type="component" value="Unassembled WGS sequence"/>
</dbReference>
<dbReference type="InterPro" id="IPR011011">
    <property type="entry name" value="Znf_FYVE_PHD"/>
</dbReference>
<name>A0A087UH55_STEMI</name>
<dbReference type="InterPro" id="IPR019787">
    <property type="entry name" value="Znf_PHD-finger"/>
</dbReference>
<dbReference type="GO" id="GO:0000978">
    <property type="term" value="F:RNA polymerase II cis-regulatory region sequence-specific DNA binding"/>
    <property type="evidence" value="ECO:0007669"/>
    <property type="project" value="TreeGrafter"/>
</dbReference>
<sequence length="527" mass="57698">MSISMPTVASIAAPGTIQLVSQGQTAQIKFQSPVAISPNLVSNPTATVTTTPQNSKLIQIRPQTPGVQSPTRTVRPVAPAGQQVRLQTTAVTIPGLGAVIQSNTSAATSQVAIASSQTQAGVATNKILLPSTPVKVTSSETKQILASPTKVVTVTSKGDGSTASQQFVLTNAIKQQIVRQALMNQHASPEIQQKLLAMQRHQQQQMHKQLEAEGKSTVPLKIASPLTSVLIDKNKSKTLTPEQREDSQRLAICQQVLKNIVDRVEREEKNTQRKQKMKETAEERKVRASNAKLQTMLVKHTELLRRDILKKRALMEKEIQVEIQAEVQDEIKKREALTTAIPPQSISVQAPVIQQKVVKTAKSPKAATATTAIAATTAKGAKASKSPKAANKPVQNKTPKVEKEIKEEKIAKPPKKRKSQSSESDVNAEQNSKTSKKQKTMSITKPADHKALDQRKLYCICKKPYDSKRFMIGCDMCSNWFHVECIGLTEVKAKSMSRYVCNDCTKATETAAEELYCLCRSPYDESQ</sequence>
<gene>
    <name evidence="7" type="ORF">X975_06783</name>
</gene>
<feature type="domain" description="PHD-type" evidence="6">
    <location>
        <begin position="456"/>
        <end position="507"/>
    </location>
</feature>
<dbReference type="OrthoDB" id="784962at2759"/>
<proteinExistence type="predicted"/>
<dbReference type="PANTHER" id="PTHR45975:SF2">
    <property type="entry name" value="NUCLEOSOME-REMODELING FACTOR SUBUNIT BPTF"/>
    <property type="match status" value="1"/>
</dbReference>
<keyword evidence="8" id="KW-1185">Reference proteome</keyword>
<accession>A0A087UH55</accession>
<dbReference type="EMBL" id="KK119770">
    <property type="protein sequence ID" value="KFM76694.1"/>
    <property type="molecule type" value="Genomic_DNA"/>
</dbReference>
<dbReference type="GO" id="GO:0016589">
    <property type="term" value="C:NURF complex"/>
    <property type="evidence" value="ECO:0007669"/>
    <property type="project" value="InterPro"/>
</dbReference>
<dbReference type="GO" id="GO:0008270">
    <property type="term" value="F:zinc ion binding"/>
    <property type="evidence" value="ECO:0007669"/>
    <property type="project" value="UniProtKB-KW"/>
</dbReference>
<evidence type="ECO:0000313" key="8">
    <source>
        <dbReference type="Proteomes" id="UP000054359"/>
    </source>
</evidence>
<dbReference type="PANTHER" id="PTHR45975">
    <property type="entry name" value="NUCLEOSOME-REMODELING FACTOR SUBUNIT BPTF"/>
    <property type="match status" value="1"/>
</dbReference>
<evidence type="ECO:0000259" key="6">
    <source>
        <dbReference type="PROSITE" id="PS50016"/>
    </source>
</evidence>
<dbReference type="SMART" id="SM00249">
    <property type="entry name" value="PHD"/>
    <property type="match status" value="1"/>
</dbReference>